<comment type="caution">
    <text evidence="1">The sequence shown here is derived from an EMBL/GenBank/DDBJ whole genome shotgun (WGS) entry which is preliminary data.</text>
</comment>
<sequence>MAWSCDVSKLVLKRLVDHGLVRALIGIVAACISEAKEQVDVPVRIRAFVFKYEETGVKEMQNAAFVLLAGGCIG</sequence>
<proteinExistence type="predicted"/>
<protein>
    <submittedName>
        <fullName evidence="1">Uncharacterized protein</fullName>
    </submittedName>
</protein>
<name>A0AAD8JZU8_TARER</name>
<dbReference type="AlphaFoldDB" id="A0AAD8JZU8"/>
<keyword evidence="2" id="KW-1185">Reference proteome</keyword>
<gene>
    <name evidence="1" type="ORF">QVD17_38277</name>
</gene>
<reference evidence="1" key="1">
    <citation type="journal article" date="2023" name="bioRxiv">
        <title>Improved chromosome-level genome assembly for marigold (Tagetes erecta).</title>
        <authorList>
            <person name="Jiang F."/>
            <person name="Yuan L."/>
            <person name="Wang S."/>
            <person name="Wang H."/>
            <person name="Xu D."/>
            <person name="Wang A."/>
            <person name="Fan W."/>
        </authorList>
    </citation>
    <scope>NUCLEOTIDE SEQUENCE</scope>
    <source>
        <strain evidence="1">WSJ</strain>
        <tissue evidence="1">Leaf</tissue>
    </source>
</reference>
<dbReference type="Proteomes" id="UP001229421">
    <property type="component" value="Unassembled WGS sequence"/>
</dbReference>
<accession>A0AAD8JZU8</accession>
<evidence type="ECO:0000313" key="2">
    <source>
        <dbReference type="Proteomes" id="UP001229421"/>
    </source>
</evidence>
<dbReference type="EMBL" id="JAUHHV010000010">
    <property type="protein sequence ID" value="KAK1411717.1"/>
    <property type="molecule type" value="Genomic_DNA"/>
</dbReference>
<evidence type="ECO:0000313" key="1">
    <source>
        <dbReference type="EMBL" id="KAK1411717.1"/>
    </source>
</evidence>
<organism evidence="1 2">
    <name type="scientific">Tagetes erecta</name>
    <name type="common">African marigold</name>
    <dbReference type="NCBI Taxonomy" id="13708"/>
    <lineage>
        <taxon>Eukaryota</taxon>
        <taxon>Viridiplantae</taxon>
        <taxon>Streptophyta</taxon>
        <taxon>Embryophyta</taxon>
        <taxon>Tracheophyta</taxon>
        <taxon>Spermatophyta</taxon>
        <taxon>Magnoliopsida</taxon>
        <taxon>eudicotyledons</taxon>
        <taxon>Gunneridae</taxon>
        <taxon>Pentapetalae</taxon>
        <taxon>asterids</taxon>
        <taxon>campanulids</taxon>
        <taxon>Asterales</taxon>
        <taxon>Asteraceae</taxon>
        <taxon>Asteroideae</taxon>
        <taxon>Heliantheae alliance</taxon>
        <taxon>Tageteae</taxon>
        <taxon>Tagetes</taxon>
    </lineage>
</organism>